<gene>
    <name evidence="1" type="ORF">LOK49_LG06G02530</name>
</gene>
<accession>A0ACC0HE65</accession>
<evidence type="ECO:0000313" key="2">
    <source>
        <dbReference type="Proteomes" id="UP001060215"/>
    </source>
</evidence>
<protein>
    <submittedName>
        <fullName evidence="1">Heterogeneous nuclear ribonucleoprotein 1</fullName>
    </submittedName>
</protein>
<sequence>MYDHNTQRPRGYGFITYDSKDAVDKVLLKTFHELNGKMVDVKRAVPKELSPGPSRTPLGGYNYGVSRINNFLNDYAQGYSPRLNPNLVLMEEGMGLNANLNNTLSYERVEFVELAIKGTRNVLNACLKAKVKKVVVVSSVAAVMVNPNCPKDQPMDENFCTDPDYCKQLEAKRQRKERQWNLEGEMK</sequence>
<comment type="caution">
    <text evidence="1">The sequence shown here is derived from an EMBL/GenBank/DDBJ whole genome shotgun (WGS) entry which is preliminary data.</text>
</comment>
<organism evidence="1 2">
    <name type="scientific">Camellia lanceoleosa</name>
    <dbReference type="NCBI Taxonomy" id="1840588"/>
    <lineage>
        <taxon>Eukaryota</taxon>
        <taxon>Viridiplantae</taxon>
        <taxon>Streptophyta</taxon>
        <taxon>Embryophyta</taxon>
        <taxon>Tracheophyta</taxon>
        <taxon>Spermatophyta</taxon>
        <taxon>Magnoliopsida</taxon>
        <taxon>eudicotyledons</taxon>
        <taxon>Gunneridae</taxon>
        <taxon>Pentapetalae</taxon>
        <taxon>asterids</taxon>
        <taxon>Ericales</taxon>
        <taxon>Theaceae</taxon>
        <taxon>Camellia</taxon>
    </lineage>
</organism>
<reference evidence="1 2" key="1">
    <citation type="journal article" date="2022" name="Plant J.">
        <title>Chromosome-level genome of Camellia lanceoleosa provides a valuable resource for understanding genome evolution and self-incompatibility.</title>
        <authorList>
            <person name="Gong W."/>
            <person name="Xiao S."/>
            <person name="Wang L."/>
            <person name="Liao Z."/>
            <person name="Chang Y."/>
            <person name="Mo W."/>
            <person name="Hu G."/>
            <person name="Li W."/>
            <person name="Zhao G."/>
            <person name="Zhu H."/>
            <person name="Hu X."/>
            <person name="Ji K."/>
            <person name="Xiang X."/>
            <person name="Song Q."/>
            <person name="Yuan D."/>
            <person name="Jin S."/>
            <person name="Zhang L."/>
        </authorList>
    </citation>
    <scope>NUCLEOTIDE SEQUENCE [LARGE SCALE GENOMIC DNA]</scope>
    <source>
        <strain evidence="1">SQ_2022a</strain>
    </source>
</reference>
<proteinExistence type="predicted"/>
<dbReference type="Proteomes" id="UP001060215">
    <property type="component" value="Chromosome 5"/>
</dbReference>
<keyword evidence="2" id="KW-1185">Reference proteome</keyword>
<evidence type="ECO:0000313" key="1">
    <source>
        <dbReference type="EMBL" id="KAI8011188.1"/>
    </source>
</evidence>
<dbReference type="EMBL" id="CM045762">
    <property type="protein sequence ID" value="KAI8011188.1"/>
    <property type="molecule type" value="Genomic_DNA"/>
</dbReference>
<name>A0ACC0HE65_9ERIC</name>
<keyword evidence="1" id="KW-0687">Ribonucleoprotein</keyword>